<dbReference type="InterPro" id="IPR000086">
    <property type="entry name" value="NUDIX_hydrolase_dom"/>
</dbReference>
<keyword evidence="3" id="KW-1185">Reference proteome</keyword>
<dbReference type="Proteomes" id="UP000308652">
    <property type="component" value="Unassembled WGS sequence"/>
</dbReference>
<dbReference type="SUPFAM" id="SSF55811">
    <property type="entry name" value="Nudix"/>
    <property type="match status" value="1"/>
</dbReference>
<protein>
    <submittedName>
        <fullName evidence="2">NUDIX hydrolase domain-like protein</fullName>
    </submittedName>
</protein>
<name>A0A5C3M1R2_9AGAR</name>
<dbReference type="InterPro" id="IPR045121">
    <property type="entry name" value="CoAse"/>
</dbReference>
<dbReference type="GO" id="GO:0015938">
    <property type="term" value="P:coenzyme A catabolic process"/>
    <property type="evidence" value="ECO:0007669"/>
    <property type="project" value="TreeGrafter"/>
</dbReference>
<feature type="domain" description="Nudix hydrolase" evidence="1">
    <location>
        <begin position="46"/>
        <end position="183"/>
    </location>
</feature>
<dbReference type="GO" id="GO:0010945">
    <property type="term" value="F:coenzyme A diphosphatase activity"/>
    <property type="evidence" value="ECO:0007669"/>
    <property type="project" value="InterPro"/>
</dbReference>
<dbReference type="EMBL" id="ML213604">
    <property type="protein sequence ID" value="TFK38078.1"/>
    <property type="molecule type" value="Genomic_DNA"/>
</dbReference>
<accession>A0A5C3M1R2</accession>
<dbReference type="PANTHER" id="PTHR12992">
    <property type="entry name" value="NUDIX HYDROLASE"/>
    <property type="match status" value="1"/>
</dbReference>
<evidence type="ECO:0000313" key="3">
    <source>
        <dbReference type="Proteomes" id="UP000308652"/>
    </source>
</evidence>
<dbReference type="STRING" id="68775.A0A5C3M1R2"/>
<dbReference type="PROSITE" id="PS51462">
    <property type="entry name" value="NUDIX"/>
    <property type="match status" value="1"/>
</dbReference>
<dbReference type="CDD" id="cd03426">
    <property type="entry name" value="NUDIX_CoAse_Nudt7"/>
    <property type="match status" value="1"/>
</dbReference>
<dbReference type="InterPro" id="IPR015797">
    <property type="entry name" value="NUDIX_hydrolase-like_dom_sf"/>
</dbReference>
<sequence length="267" mass="29962">MNLTNLPELSSTALDSLSPYTRACIERLQEYFRATERVDLTPYPRTRLAAVLVLLYEEEGKLRVVLTTRSKELRTHPGKTALPGGKVDDEDADLVMTAYREASEEIHLPSSPQIHTLGLLEPFPFFKLLVTPVVAVLTDPSSVLPQLKPNEGEVDRIFSYPLEGVLDPNLAREESELVPLGSEDWPFEEEFHNWSDYIVSKLGNTTYRMHRFRTCASNINGLTADILTATAEIAYAKTTVYERYAPDQPRDYKTVLGAVELQGETGS</sequence>
<dbReference type="OrthoDB" id="10260614at2759"/>
<gene>
    <name evidence="2" type="ORF">BDQ12DRAFT_683935</name>
</gene>
<dbReference type="AlphaFoldDB" id="A0A5C3M1R2"/>
<dbReference type="Pfam" id="PF00293">
    <property type="entry name" value="NUDIX"/>
    <property type="match status" value="1"/>
</dbReference>
<evidence type="ECO:0000313" key="2">
    <source>
        <dbReference type="EMBL" id="TFK38078.1"/>
    </source>
</evidence>
<dbReference type="PANTHER" id="PTHR12992:SF45">
    <property type="entry name" value="NUDIX HYDROLASE DOMAIN-CONTAINING PROTEIN"/>
    <property type="match status" value="1"/>
</dbReference>
<proteinExistence type="predicted"/>
<keyword evidence="2" id="KW-0378">Hydrolase</keyword>
<dbReference type="Gene3D" id="3.90.79.10">
    <property type="entry name" value="Nucleoside Triphosphate Pyrophosphohydrolase"/>
    <property type="match status" value="1"/>
</dbReference>
<evidence type="ECO:0000259" key="1">
    <source>
        <dbReference type="PROSITE" id="PS51462"/>
    </source>
</evidence>
<reference evidence="2 3" key="1">
    <citation type="journal article" date="2019" name="Nat. Ecol. Evol.">
        <title>Megaphylogeny resolves global patterns of mushroom evolution.</title>
        <authorList>
            <person name="Varga T."/>
            <person name="Krizsan K."/>
            <person name="Foldi C."/>
            <person name="Dima B."/>
            <person name="Sanchez-Garcia M."/>
            <person name="Sanchez-Ramirez S."/>
            <person name="Szollosi G.J."/>
            <person name="Szarkandi J.G."/>
            <person name="Papp V."/>
            <person name="Albert L."/>
            <person name="Andreopoulos W."/>
            <person name="Angelini C."/>
            <person name="Antonin V."/>
            <person name="Barry K.W."/>
            <person name="Bougher N.L."/>
            <person name="Buchanan P."/>
            <person name="Buyck B."/>
            <person name="Bense V."/>
            <person name="Catcheside P."/>
            <person name="Chovatia M."/>
            <person name="Cooper J."/>
            <person name="Damon W."/>
            <person name="Desjardin D."/>
            <person name="Finy P."/>
            <person name="Geml J."/>
            <person name="Haridas S."/>
            <person name="Hughes K."/>
            <person name="Justo A."/>
            <person name="Karasinski D."/>
            <person name="Kautmanova I."/>
            <person name="Kiss B."/>
            <person name="Kocsube S."/>
            <person name="Kotiranta H."/>
            <person name="LaButti K.M."/>
            <person name="Lechner B.E."/>
            <person name="Liimatainen K."/>
            <person name="Lipzen A."/>
            <person name="Lukacs Z."/>
            <person name="Mihaltcheva S."/>
            <person name="Morgado L.N."/>
            <person name="Niskanen T."/>
            <person name="Noordeloos M.E."/>
            <person name="Ohm R.A."/>
            <person name="Ortiz-Santana B."/>
            <person name="Ovrebo C."/>
            <person name="Racz N."/>
            <person name="Riley R."/>
            <person name="Savchenko A."/>
            <person name="Shiryaev A."/>
            <person name="Soop K."/>
            <person name="Spirin V."/>
            <person name="Szebenyi C."/>
            <person name="Tomsovsky M."/>
            <person name="Tulloss R.E."/>
            <person name="Uehling J."/>
            <person name="Grigoriev I.V."/>
            <person name="Vagvolgyi C."/>
            <person name="Papp T."/>
            <person name="Martin F.M."/>
            <person name="Miettinen O."/>
            <person name="Hibbett D.S."/>
            <person name="Nagy L.G."/>
        </authorList>
    </citation>
    <scope>NUCLEOTIDE SEQUENCE [LARGE SCALE GENOMIC DNA]</scope>
    <source>
        <strain evidence="2 3">CBS 166.37</strain>
    </source>
</reference>
<organism evidence="2 3">
    <name type="scientific">Crucibulum laeve</name>
    <dbReference type="NCBI Taxonomy" id="68775"/>
    <lineage>
        <taxon>Eukaryota</taxon>
        <taxon>Fungi</taxon>
        <taxon>Dikarya</taxon>
        <taxon>Basidiomycota</taxon>
        <taxon>Agaricomycotina</taxon>
        <taxon>Agaricomycetes</taxon>
        <taxon>Agaricomycetidae</taxon>
        <taxon>Agaricales</taxon>
        <taxon>Agaricineae</taxon>
        <taxon>Nidulariaceae</taxon>
        <taxon>Crucibulum</taxon>
    </lineage>
</organism>